<evidence type="ECO:0000256" key="1">
    <source>
        <dbReference type="SAM" id="MobiDB-lite"/>
    </source>
</evidence>
<organism evidence="2 3">
    <name type="scientific">Dinoponera quadriceps</name>
    <name type="common">South American ant</name>
    <dbReference type="NCBI Taxonomy" id="609295"/>
    <lineage>
        <taxon>Eukaryota</taxon>
        <taxon>Metazoa</taxon>
        <taxon>Ecdysozoa</taxon>
        <taxon>Arthropoda</taxon>
        <taxon>Hexapoda</taxon>
        <taxon>Insecta</taxon>
        <taxon>Pterygota</taxon>
        <taxon>Neoptera</taxon>
        <taxon>Endopterygota</taxon>
        <taxon>Hymenoptera</taxon>
        <taxon>Apocrita</taxon>
        <taxon>Aculeata</taxon>
        <taxon>Formicoidea</taxon>
        <taxon>Formicidae</taxon>
        <taxon>Ponerinae</taxon>
        <taxon>Ponerini</taxon>
        <taxon>Dinoponera</taxon>
    </lineage>
</organism>
<keyword evidence="2" id="KW-1185">Reference proteome</keyword>
<sequence>MGKTPKKAAPGGDERNLYVRRLKATTAPSKASESSLPERQRESESSNRPKLTGIKKKIPGGSRKNIKSKLRPPSKVGSNQATKQLKLSMKNFETKTIDMQPKSQEADVKLNVPVQEENIKGEKLLSTNKAAKVEEHVTAKEHVNVNTSEQTSSEPQAPAKTPTVQEAVSTESEIVHQEKEGVSSENISNTEAKEAEEQEENDVNLVLEVDQVNQGQDSVKYEEEKPEDKRSKGDKGEELSLVEDELKNGVPEKDEMQNELQTDTESSVEIVESTTSEVSETSEPVTQSNMPKVQEKIDDTLNDVSFISYDSSIMLKDIQIKLSDCLKDNSKLFDESNMEDTPRQFTKESFGKTLRNISGRHSINRMRHLGFYEKRISPNSSLFVNTSKISTLQDEELPFSELKALRYNSALSESLPTNGSSLDRKRKTDTPIWNSSKKQKSETESGLLNTPINLLKGWRRPIQVSTPNVTYKFESTKLDISGIKDDDNKITVESTESTKKWCVIM</sequence>
<dbReference type="AlphaFoldDB" id="A0A6P3WYL6"/>
<dbReference type="RefSeq" id="XP_014470724.1">
    <property type="nucleotide sequence ID" value="XM_014615238.1"/>
</dbReference>
<feature type="region of interest" description="Disordered" evidence="1">
    <location>
        <begin position="142"/>
        <end position="289"/>
    </location>
</feature>
<feature type="compositionally biased region" description="Polar residues" evidence="1">
    <location>
        <begin position="26"/>
        <end position="35"/>
    </location>
</feature>
<gene>
    <name evidence="3 4" type="primary">LOC106742366</name>
</gene>
<feature type="compositionally biased region" description="Polar residues" evidence="1">
    <location>
        <begin position="162"/>
        <end position="172"/>
    </location>
</feature>
<evidence type="ECO:0000313" key="4">
    <source>
        <dbReference type="RefSeq" id="XP_014470725.1"/>
    </source>
</evidence>
<feature type="compositionally biased region" description="Basic residues" evidence="1">
    <location>
        <begin position="53"/>
        <end position="72"/>
    </location>
</feature>
<proteinExistence type="predicted"/>
<name>A0A6P3WYL6_DINQU</name>
<dbReference type="OrthoDB" id="7688110at2759"/>
<feature type="compositionally biased region" description="Basic and acidic residues" evidence="1">
    <location>
        <begin position="173"/>
        <end position="182"/>
    </location>
</feature>
<dbReference type="GeneID" id="106742366"/>
<feature type="region of interest" description="Disordered" evidence="1">
    <location>
        <begin position="413"/>
        <end position="445"/>
    </location>
</feature>
<dbReference type="Proteomes" id="UP000515204">
    <property type="component" value="Unplaced"/>
</dbReference>
<accession>A0A6P3WYL6</accession>
<evidence type="ECO:0000313" key="2">
    <source>
        <dbReference type="Proteomes" id="UP000515204"/>
    </source>
</evidence>
<feature type="compositionally biased region" description="Polar residues" evidence="1">
    <location>
        <begin position="144"/>
        <end position="155"/>
    </location>
</feature>
<feature type="region of interest" description="Disordered" evidence="1">
    <location>
        <begin position="23"/>
        <end position="83"/>
    </location>
</feature>
<protein>
    <submittedName>
        <fullName evidence="3 4">Uncharacterized protein LOC106742366 isoform X1</fullName>
    </submittedName>
</protein>
<evidence type="ECO:0000313" key="3">
    <source>
        <dbReference type="RefSeq" id="XP_014470724.1"/>
    </source>
</evidence>
<feature type="compositionally biased region" description="Low complexity" evidence="1">
    <location>
        <begin position="263"/>
        <end position="286"/>
    </location>
</feature>
<dbReference type="KEGG" id="dqu:106742366"/>
<feature type="compositionally biased region" description="Basic and acidic residues" evidence="1">
    <location>
        <begin position="219"/>
        <end position="256"/>
    </location>
</feature>
<feature type="compositionally biased region" description="Basic and acidic residues" evidence="1">
    <location>
        <begin position="36"/>
        <end position="47"/>
    </location>
</feature>
<reference evidence="3 4" key="1">
    <citation type="submission" date="2025-04" db="UniProtKB">
        <authorList>
            <consortium name="RefSeq"/>
        </authorList>
    </citation>
    <scope>IDENTIFICATION</scope>
</reference>
<dbReference type="RefSeq" id="XP_014470725.1">
    <property type="nucleotide sequence ID" value="XM_014615239.1"/>
</dbReference>